<accession>A0ABQ6IBE6</accession>
<keyword evidence="2" id="KW-1185">Reference proteome</keyword>
<evidence type="ECO:0008006" key="3">
    <source>
        <dbReference type="Google" id="ProtNLM"/>
    </source>
</evidence>
<proteinExistence type="predicted"/>
<evidence type="ECO:0000313" key="1">
    <source>
        <dbReference type="EMBL" id="GMA34576.1"/>
    </source>
</evidence>
<dbReference type="Gene3D" id="1.10.287.610">
    <property type="entry name" value="Helix hairpin bin"/>
    <property type="match status" value="1"/>
</dbReference>
<dbReference type="EMBL" id="BSUN01000001">
    <property type="protein sequence ID" value="GMA34576.1"/>
    <property type="molecule type" value="Genomic_DNA"/>
</dbReference>
<name>A0ABQ6IBE6_9MICO</name>
<sequence>MSDQNDPRVRHQDLVQQVEEHRARYYGDDAPTISDAQYDALERELREIEAAHPEARRA</sequence>
<reference evidence="2" key="1">
    <citation type="journal article" date="2019" name="Int. J. Syst. Evol. Microbiol.">
        <title>The Global Catalogue of Microorganisms (GCM) 10K type strain sequencing project: providing services to taxonomists for standard genome sequencing and annotation.</title>
        <authorList>
            <consortium name="The Broad Institute Genomics Platform"/>
            <consortium name="The Broad Institute Genome Sequencing Center for Infectious Disease"/>
            <person name="Wu L."/>
            <person name="Ma J."/>
        </authorList>
    </citation>
    <scope>NUCLEOTIDE SEQUENCE [LARGE SCALE GENOMIC DNA]</scope>
    <source>
        <strain evidence="2">NBRC 112299</strain>
    </source>
</reference>
<gene>
    <name evidence="1" type="ORF">GCM10025876_07800</name>
</gene>
<evidence type="ECO:0000313" key="2">
    <source>
        <dbReference type="Proteomes" id="UP001157125"/>
    </source>
</evidence>
<organism evidence="1 2">
    <name type="scientific">Demequina litorisediminis</name>
    <dbReference type="NCBI Taxonomy" id="1849022"/>
    <lineage>
        <taxon>Bacteria</taxon>
        <taxon>Bacillati</taxon>
        <taxon>Actinomycetota</taxon>
        <taxon>Actinomycetes</taxon>
        <taxon>Micrococcales</taxon>
        <taxon>Demequinaceae</taxon>
        <taxon>Demequina</taxon>
    </lineage>
</organism>
<protein>
    <recommendedName>
        <fullName evidence="3">NAD-dependent DNA ligase adenylation domain-containing protein</fullName>
    </recommendedName>
</protein>
<dbReference type="SUPFAM" id="SSF56091">
    <property type="entry name" value="DNA ligase/mRNA capping enzyme, catalytic domain"/>
    <property type="match status" value="1"/>
</dbReference>
<comment type="caution">
    <text evidence="1">The sequence shown here is derived from an EMBL/GenBank/DDBJ whole genome shotgun (WGS) entry which is preliminary data.</text>
</comment>
<dbReference type="Proteomes" id="UP001157125">
    <property type="component" value="Unassembled WGS sequence"/>
</dbReference>